<dbReference type="InterPro" id="IPR026854">
    <property type="entry name" value="VPS13_N"/>
</dbReference>
<dbReference type="InterPro" id="IPR039782">
    <property type="entry name" value="VPS13B"/>
</dbReference>
<reference evidence="4" key="1">
    <citation type="submission" date="2022-01" db="EMBL/GenBank/DDBJ databases">
        <authorList>
            <person name="King R."/>
        </authorList>
    </citation>
    <scope>NUCLEOTIDE SEQUENCE</scope>
</reference>
<keyword evidence="1" id="KW-0813">Transport</keyword>
<feature type="compositionally biased region" description="Polar residues" evidence="2">
    <location>
        <begin position="3826"/>
        <end position="3835"/>
    </location>
</feature>
<feature type="region of interest" description="Disordered" evidence="2">
    <location>
        <begin position="3808"/>
        <end position="3835"/>
    </location>
</feature>
<feature type="region of interest" description="Disordered" evidence="2">
    <location>
        <begin position="3147"/>
        <end position="3189"/>
    </location>
</feature>
<accession>A0A9P0DBF0</accession>
<organism evidence="4 5">
    <name type="scientific">Psylliodes chrysocephalus</name>
    <dbReference type="NCBI Taxonomy" id="3402493"/>
    <lineage>
        <taxon>Eukaryota</taxon>
        <taxon>Metazoa</taxon>
        <taxon>Ecdysozoa</taxon>
        <taxon>Arthropoda</taxon>
        <taxon>Hexapoda</taxon>
        <taxon>Insecta</taxon>
        <taxon>Pterygota</taxon>
        <taxon>Neoptera</taxon>
        <taxon>Endopterygota</taxon>
        <taxon>Coleoptera</taxon>
        <taxon>Polyphaga</taxon>
        <taxon>Cucujiformia</taxon>
        <taxon>Chrysomeloidea</taxon>
        <taxon>Chrysomelidae</taxon>
        <taxon>Galerucinae</taxon>
        <taxon>Alticini</taxon>
        <taxon>Psylliodes</taxon>
    </lineage>
</organism>
<feature type="compositionally biased region" description="Polar residues" evidence="2">
    <location>
        <begin position="3150"/>
        <end position="3168"/>
    </location>
</feature>
<evidence type="ECO:0000256" key="2">
    <source>
        <dbReference type="SAM" id="MobiDB-lite"/>
    </source>
</evidence>
<evidence type="ECO:0000313" key="5">
    <source>
        <dbReference type="Proteomes" id="UP001153636"/>
    </source>
</evidence>
<feature type="domain" description="Chorein N-terminal" evidence="3">
    <location>
        <begin position="4"/>
        <end position="233"/>
    </location>
</feature>
<feature type="compositionally biased region" description="Polar residues" evidence="2">
    <location>
        <begin position="279"/>
        <end position="288"/>
    </location>
</feature>
<feature type="region of interest" description="Disordered" evidence="2">
    <location>
        <begin position="834"/>
        <end position="855"/>
    </location>
</feature>
<proteinExistence type="predicted"/>
<sequence>MFKLESYITPILLSYVNKYVTNFRTEDSQVSFWGGDAVFNNLELNLQVLEEELHLPFSFVSGSIRELLIHVPWTKLASEPITITINTIECIFNLRGDEDKGRPENTESEKPHRDSKEIEAPQGYVQLLINKIVSNICIYCNNLILKYVEEDIVLSMNVKHLKFESADDKWEPAYIDISPAEVILRKVITINDLTLCLDKRNASGKIEIYMEPMLYKCSMTMHLFKTYHSAHSGRASITRFDIYCNNMEFSMTEQQVPMFMRLLMLIYALKQKQIGTENIPSDDASVTSREPRGNEAGQDSWGSWAWSYVSSVLPAPWDDELQFDEVEGFEGHIVHFGTFIDNLSITFKVSETSVDRSVYYSNPKKMRYNPMICLQLQGIYCETIIHGLKWLNSMGGVCQAILLPMGPCSCSHAEVPEGSHSINYLKIGSESNSHKSDSLFDAEAVENNGKRRQYNTSWDYHMTVYTESVLLERTPAFAFDYLYQMEIPSDTSSEVLSELESDFEFSNFLENASMRMCIGPFKLRLCSGLFHRLGSVQAAASYYDYQPYGVPKIEKSLQDLHPASSEDFDALNEFIPTRSMRITFFAPIIELELMDHPYFQPTKDMLFKRRKKIVLSKPSQRSKLSPLPKLTVECQFLDISSTSPMYVNRLVHTTCQLPDPPAKLFDACFARQNIKVVGLSSRLILNAQEHTTIITPSSLSFTTKSIAKPEFWIHPDISHTEQTFESETITLNGTNAKMMVVSLILDKMLKMDAEGAVKIINCSSILSDASKDNNLAFMELCIEMIRFKSVKTKTTMSIDMSLGSIKGFIFEPIKQKSGTNLPNDIQQILFISGPDPKPSDLTKSGKTENSPILKDPNEPLFTATLQFPLTPESQNHPPILLFNIQEIRICIDPMLCRWLLYSPKQYRTKITTDNAAKTISDASGSLSETQRKLSSQLESVHSSSDRDPQNIPRKVEATRQETVDLQEKIYNLLKKWFHVWKGMFICGDVSQCTIYFPLVSLSAIGSQGIQEAVESAVNKEHPPDIMIIVLPFSNIRSAHRHSIKKYLKNLPVTLPSAIWSPDKSSFPWTISISELSCYTIQFGNKLIFLKPVSLSATVGLSTKPNSDTSVDPNKSDIGSLGIYIHIDMTPILISTSEVQVYLFASILYGLMEVAKNIAPEQTSESLKTPEVVPMIAKHNSNMSGPEHVIREKSIDSISEHTPPVNLLSKENVVDDNIKLTAWVQWTITRFTLDLLSNKNSLRDDTESLQPRLKLVVDAEDIVSSLDFQSVYLKIKSKIGSVSIMHYKRSTPNSNWNPGAFSGIVMRLREDVVTSERHEDSGFISVTITRASCQHTHTLWGAVQKRYNTEPKRNTAVNPQLLSQSRYITEIVINIQPIDFVISLNTLRSFYQVLVPFIQIPVNKSGPKTSNDASSFMTLNNQNMPLAYLECQDIRMIIPSVDLVDSLYLQDAIVFQISRISLTPSAVNPICRTPLRPDIYEQAAHSRILNIPGSDVEDRQYELNILGISICTSIWDDAHAIFSDDLSTRSTFKSVSENPALEWNSIEQGQPQTDQQMLHLWHIGEKFDISVVLAPAMVYKEMTVICGHSIEINFVSDIIINLSLQQIRLLSCLLMELEALVEPLQLDDELRPKITLPYSKSEDINYEIDENEINDICKDSGIDTSDVKSIISSKRDKILIESEKYPYQNKSLPLHISHNNIPLEMLVTAGKINFGIYQVDVEDFNRQWWRRRSTKKSLTGFRRNSVSSAAFSYDIGYDAEEEDMDDSEGKKLLPLIFISIRQPNVYMSKQSLARKIQITCFDLKFKVGVTEHQPIGDIPYEDDYEVCLLDTRSGYPASNTGIFPAFFTLKYDKGLTKSATLDIEIAKPTKIVFSASIWAFLLSVRDKIIDNTKGMGKNQTVTTESLERIDFSVSSQKASYCKPSSRKTSVYDDYSNFIKIKNTLKGINIINAKFDQVVLCVTSDIVNNEIQISMENVLSNFAFTTRPEKLSIKTNFKCLTLTVVDRKYRKLLLNPWTLSIDISLFWESWQSLENDPQVQIIVDSGPLVIDISPEQLKCLDVVINEIHEFNSSSNDEELEESVSSTESLGRKFSDKEQHYKDDLRAGAFQFVDAASENADELPLPYQVMFWNKNISAMAWRYPQPRALTKVRVFPVPYKITLGSHQQDELQVLCHLEYWSDCRNCYLPFTQFYMSESEVCHLKLPSANPQPTVASSWRVVITMINNAGGPTSCSCPNPTSQISPRALAACMRIDSYFNRSLIPSITAALYISKIDVSLFNYFERNCDFKKPVYLKNYHTDYVFPENQKFLKLSLYNISAYLLGWYLDVFSTEINTSIKCNVLDYNFLTQQPLIEPFTCKLEINFSDHLDCNLISKPIQMKFGPNIAHTLAVAAQVWDQAYQDCDDQEKDFIVMTRLIICNNTSTILRFGQYQTDEEIELRYRHFHLYSWRSQKKKQQLKIAVEQLNNFEWSEPFTVFEDGMEVIEFKTDSQISVFVSVKSLSATQKMITIFGQLIVANMLMEHFEMKVVEAVKENKEAEFRNTPTEFISSYNSTPSIFLNNEKEYHLRLRFYGLDSAWTGDIPLKAHYTGSQPWLVKVPLQERGQFLSIWCRIVTQEVDETKRILAILWPLFTVRSNLPISSNVHIETPTLNVHLDSTVEGRGRIQQLYCPGTIDHSHQLTFKIDNQTSTSDPYIPLNYSLVDQPTFFKKSENGDIEENLSVLDKFSEVTWPFFGDELDDIEWVVDDQPLTHVQVRYQNACPNSCSLLVELLPWCLTANTLGVPISLMLNGTELCRIPHHGIVAPPKLEETFNLGVSMGGSWYYSEPLQLAKSDWSQAFYMPTISGTLPIDGAIKTAIKCDSHICSVSILSSVANEIRLLKVSSTHVLTNQVSTQLQVLCLAVPEGDSKFDFPLNGERYSFTVAPCLDKSQCGVSIISWYTLVNSAEFTTEYALYFCFCTDANLGWSCPIRVDKPFLKKAFCITAEPHPLAVVLTCQEHKGQLFLSLLYDSYPQLLIYNNTDSSILCGQSVQDGVADESAHFNWHCKIRSKHKKYYNMPLLGEKFPELPQYHFPEQLSLSRDPGTISHCEWSQAINVTHNYEQYVKIPSYGDIKVVIINTACTTFITLHSAGEMEISASDIRTRLSMRENDQQNSQGLPTPNLSITNPDDLSSIADQKKSPANADTNKRHSAAIKNNLDRCSCPSDENLPKSLSESNLSMMSPLRKSMLVSTLPMKEHWTCLKIKMFIKTFSVIFISDLKSEGLERWEVASLVCDNIIVDATQTDIMKVKFLISDIQFDNQLYSRESYDFPVLLIGQEIKEPIRMNTLNIPIATLIENAKENALLMVDFTLETWNDRARSTNITGMKSIKIDINPISLYIEDTYVSCLMEYFNVFAPTNLILWQKKRNLQRLLASSSSVLVPDFILWQCAILARPLTIRSLSISPLLLSLSVHYSVKLYIALDQSPLQFGKLERRRLFTTPYRLGHALTMHYLSDAIFGAGWVVSSLELLGSPGGLARAMGTGLRDFVSLPLRGFIIGPMAFLRGITQGSASLMRHVTAGTLQSVTKLASSVARNLDRLTLDDEHLRRAEEQRRLKPQGLAQGFMQGLTGLGISMLGAIGGVAHHPLQFMMTEGVSPISLVTGVGLGLVGIVTKPLSGAAELVALTGQGLLQGAGWNNLPEVRSPPFVDKVQQNANSRLKYLWKNLQTISTNLLYICEATSISNTSQYEAVALILTRGVLVIVNLDQDVTQKVLSLSDLTVIPSNDPTLLVFKLTPPSVEVIKSEEEFEEMDADSRARVADYVKNTSEYINPAPPMDSSEHSDIDISPMSSPGANNDVSEESTVLTYYVNLQSRNYFLCLLALAQKHRKSYSFPVL</sequence>
<dbReference type="PANTHER" id="PTHR12517">
    <property type="entry name" value="VACUOLAR PROTEIN SORTING-ASSOCIATED PROTEIN 13B"/>
    <property type="match status" value="1"/>
</dbReference>
<feature type="compositionally biased region" description="Basic and acidic residues" evidence="2">
    <location>
        <begin position="943"/>
        <end position="958"/>
    </location>
</feature>
<gene>
    <name evidence="4" type="ORF">PSYICH_LOCUS15067</name>
</gene>
<keyword evidence="5" id="KW-1185">Reference proteome</keyword>
<evidence type="ECO:0000256" key="1">
    <source>
        <dbReference type="ARBA" id="ARBA00022448"/>
    </source>
</evidence>
<dbReference type="OrthoDB" id="445152at2759"/>
<dbReference type="EMBL" id="OV651821">
    <property type="protein sequence ID" value="CAH1115419.1"/>
    <property type="molecule type" value="Genomic_DNA"/>
</dbReference>
<feature type="region of interest" description="Disordered" evidence="2">
    <location>
        <begin position="921"/>
        <end position="958"/>
    </location>
</feature>
<evidence type="ECO:0000259" key="3">
    <source>
        <dbReference type="Pfam" id="PF12624"/>
    </source>
</evidence>
<feature type="compositionally biased region" description="Basic and acidic residues" evidence="2">
    <location>
        <begin position="837"/>
        <end position="846"/>
    </location>
</feature>
<evidence type="ECO:0000313" key="4">
    <source>
        <dbReference type="EMBL" id="CAH1115419.1"/>
    </source>
</evidence>
<dbReference type="Pfam" id="PF12624">
    <property type="entry name" value="VPS13_N"/>
    <property type="match status" value="1"/>
</dbReference>
<dbReference type="PANTHER" id="PTHR12517:SF0">
    <property type="entry name" value="INTERMEMBRANE LIPID TRANSFER PROTEIN VPS13B"/>
    <property type="match status" value="1"/>
</dbReference>
<dbReference type="Proteomes" id="UP001153636">
    <property type="component" value="Chromosome 9"/>
</dbReference>
<protein>
    <recommendedName>
        <fullName evidence="3">Chorein N-terminal domain-containing protein</fullName>
    </recommendedName>
</protein>
<name>A0A9P0DBF0_9CUCU</name>
<feature type="region of interest" description="Disordered" evidence="2">
    <location>
        <begin position="279"/>
        <end position="299"/>
    </location>
</feature>